<sequence length="63" mass="7281">MIWTLFFIILLLMLLDDVFNSGCGCGCLLLLVIIPIAILLFWFKWIFGAVLMLIAYGVYKFFN</sequence>
<evidence type="ECO:0000256" key="1">
    <source>
        <dbReference type="SAM" id="Phobius"/>
    </source>
</evidence>
<protein>
    <submittedName>
        <fullName evidence="2">Uncharacterized protein</fullName>
    </submittedName>
</protein>
<organism evidence="2 3">
    <name type="scientific">Candidatus Gallilactobacillus intestinavium</name>
    <dbReference type="NCBI Taxonomy" id="2840838"/>
    <lineage>
        <taxon>Bacteria</taxon>
        <taxon>Bacillati</taxon>
        <taxon>Bacillota</taxon>
        <taxon>Bacilli</taxon>
        <taxon>Lactobacillales</taxon>
        <taxon>Lactobacillaceae</taxon>
        <taxon>Lactobacillaceae incertae sedis</taxon>
        <taxon>Candidatus Gallilactobacillus</taxon>
    </lineage>
</organism>
<dbReference type="AlphaFoldDB" id="A0A9D9E5W3"/>
<keyword evidence="1" id="KW-0472">Membrane</keyword>
<comment type="caution">
    <text evidence="2">The sequence shown here is derived from an EMBL/GenBank/DDBJ whole genome shotgun (WGS) entry which is preliminary data.</text>
</comment>
<keyword evidence="1" id="KW-1133">Transmembrane helix</keyword>
<accession>A0A9D9E5W3</accession>
<evidence type="ECO:0000313" key="2">
    <source>
        <dbReference type="EMBL" id="MBO8441142.1"/>
    </source>
</evidence>
<feature type="transmembrane region" description="Helical" evidence="1">
    <location>
        <begin position="30"/>
        <end position="59"/>
    </location>
</feature>
<gene>
    <name evidence="2" type="ORF">IAA89_01635</name>
</gene>
<reference evidence="2" key="2">
    <citation type="journal article" date="2021" name="PeerJ">
        <title>Extensive microbial diversity within the chicken gut microbiome revealed by metagenomics and culture.</title>
        <authorList>
            <person name="Gilroy R."/>
            <person name="Ravi A."/>
            <person name="Getino M."/>
            <person name="Pursley I."/>
            <person name="Horton D.L."/>
            <person name="Alikhan N.F."/>
            <person name="Baker D."/>
            <person name="Gharbi K."/>
            <person name="Hall N."/>
            <person name="Watson M."/>
            <person name="Adriaenssens E.M."/>
            <person name="Foster-Nyarko E."/>
            <person name="Jarju S."/>
            <person name="Secka A."/>
            <person name="Antonio M."/>
            <person name="Oren A."/>
            <person name="Chaudhuri R.R."/>
            <person name="La Ragione R."/>
            <person name="Hildebrand F."/>
            <person name="Pallen M.J."/>
        </authorList>
    </citation>
    <scope>NUCLEOTIDE SEQUENCE</scope>
    <source>
        <strain evidence="2">C6-149</strain>
    </source>
</reference>
<dbReference type="Proteomes" id="UP000823614">
    <property type="component" value="Unassembled WGS sequence"/>
</dbReference>
<evidence type="ECO:0000313" key="3">
    <source>
        <dbReference type="Proteomes" id="UP000823614"/>
    </source>
</evidence>
<reference evidence="2" key="1">
    <citation type="submission" date="2020-10" db="EMBL/GenBank/DDBJ databases">
        <authorList>
            <person name="Gilroy R."/>
        </authorList>
    </citation>
    <scope>NUCLEOTIDE SEQUENCE</scope>
    <source>
        <strain evidence="2">C6-149</strain>
    </source>
</reference>
<proteinExistence type="predicted"/>
<dbReference type="EMBL" id="JADIMP010000029">
    <property type="protein sequence ID" value="MBO8441142.1"/>
    <property type="molecule type" value="Genomic_DNA"/>
</dbReference>
<name>A0A9D9E5W3_9LACO</name>
<keyword evidence="1" id="KW-0812">Transmembrane</keyword>